<organism evidence="1 2">
    <name type="scientific">Lasius niger</name>
    <name type="common">Black garden ant</name>
    <dbReference type="NCBI Taxonomy" id="67767"/>
    <lineage>
        <taxon>Eukaryota</taxon>
        <taxon>Metazoa</taxon>
        <taxon>Ecdysozoa</taxon>
        <taxon>Arthropoda</taxon>
        <taxon>Hexapoda</taxon>
        <taxon>Insecta</taxon>
        <taxon>Pterygota</taxon>
        <taxon>Neoptera</taxon>
        <taxon>Endopterygota</taxon>
        <taxon>Hymenoptera</taxon>
        <taxon>Apocrita</taxon>
        <taxon>Aculeata</taxon>
        <taxon>Formicoidea</taxon>
        <taxon>Formicidae</taxon>
        <taxon>Formicinae</taxon>
        <taxon>Lasius</taxon>
        <taxon>Lasius</taxon>
    </lineage>
</organism>
<evidence type="ECO:0000313" key="1">
    <source>
        <dbReference type="EMBL" id="KMQ87554.1"/>
    </source>
</evidence>
<name>A0A0J7KB97_LASNI</name>
<comment type="caution">
    <text evidence="1">The sequence shown here is derived from an EMBL/GenBank/DDBJ whole genome shotgun (WGS) entry which is preliminary data.</text>
</comment>
<reference evidence="1 2" key="1">
    <citation type="submission" date="2015-04" db="EMBL/GenBank/DDBJ databases">
        <title>Lasius niger genome sequencing.</title>
        <authorList>
            <person name="Konorov E.A."/>
            <person name="Nikitin M.A."/>
            <person name="Kirill M.V."/>
            <person name="Chang P."/>
        </authorList>
    </citation>
    <scope>NUCLEOTIDE SEQUENCE [LARGE SCALE GENOMIC DNA]</scope>
    <source>
        <tissue evidence="1">Whole</tissue>
    </source>
</reference>
<gene>
    <name evidence="1" type="ORF">RF55_13129</name>
</gene>
<dbReference type="AlphaFoldDB" id="A0A0J7KB97"/>
<dbReference type="PaxDb" id="67767-A0A0J7KB97"/>
<dbReference type="Proteomes" id="UP000036403">
    <property type="component" value="Unassembled WGS sequence"/>
</dbReference>
<keyword evidence="2" id="KW-1185">Reference proteome</keyword>
<dbReference type="EMBL" id="LBMM01010288">
    <property type="protein sequence ID" value="KMQ87554.1"/>
    <property type="molecule type" value="Genomic_DNA"/>
</dbReference>
<sequence length="94" mass="10965">MTLQCAVQSMYAPGFHFRLQSASELGEQHGYLEFRDSDHHEWSEDFQKDETDYREWHNAEKGIALSHCKSLLSSEINHEDQDPNTTDPFLAHEL</sequence>
<accession>A0A0J7KB97</accession>
<evidence type="ECO:0000313" key="2">
    <source>
        <dbReference type="Proteomes" id="UP000036403"/>
    </source>
</evidence>
<protein>
    <submittedName>
        <fullName evidence="1">Uncharacterized protein</fullName>
    </submittedName>
</protein>
<proteinExistence type="predicted"/>